<dbReference type="PANTHER" id="PTHR43125:SF1">
    <property type="entry name" value="INOSITOL-3-PHOSPHATE SYNTHASE"/>
    <property type="match status" value="1"/>
</dbReference>
<dbReference type="GO" id="GO:0008654">
    <property type="term" value="P:phospholipid biosynthetic process"/>
    <property type="evidence" value="ECO:0007669"/>
    <property type="project" value="InterPro"/>
</dbReference>
<feature type="domain" description="Myo-inositol-1-phosphate synthase GAPDH-like" evidence="2">
    <location>
        <begin position="195"/>
        <end position="300"/>
    </location>
</feature>
<dbReference type="GO" id="GO:0006021">
    <property type="term" value="P:inositol biosynthetic process"/>
    <property type="evidence" value="ECO:0007669"/>
    <property type="project" value="InterPro"/>
</dbReference>
<evidence type="ECO:0000259" key="2">
    <source>
        <dbReference type="Pfam" id="PF01658"/>
    </source>
</evidence>
<dbReference type="Gene3D" id="3.40.50.720">
    <property type="entry name" value="NAD(P)-binding Rossmann-like Domain"/>
    <property type="match status" value="1"/>
</dbReference>
<gene>
    <name evidence="3" type="ORF">K9W45_12620</name>
</gene>
<dbReference type="SUPFAM" id="SSF51735">
    <property type="entry name" value="NAD(P)-binding Rossmann-fold domains"/>
    <property type="match status" value="1"/>
</dbReference>
<dbReference type="Pfam" id="PF01658">
    <property type="entry name" value="Inos-1-P_synth"/>
    <property type="match status" value="1"/>
</dbReference>
<dbReference type="GO" id="GO:0004512">
    <property type="term" value="F:inositol-3-phosphate synthase activity"/>
    <property type="evidence" value="ECO:0007669"/>
    <property type="project" value="InterPro"/>
</dbReference>
<dbReference type="InterPro" id="IPR052199">
    <property type="entry name" value="MIPS"/>
</dbReference>
<evidence type="ECO:0000313" key="3">
    <source>
        <dbReference type="EMBL" id="UJG40665.1"/>
    </source>
</evidence>
<dbReference type="Gene3D" id="3.30.360.10">
    <property type="entry name" value="Dihydrodipicolinate Reductase, domain 2"/>
    <property type="match status" value="1"/>
</dbReference>
<organism evidence="3">
    <name type="scientific">Candidatus Heimdallarchaeum aukensis</name>
    <dbReference type="NCBI Taxonomy" id="2876573"/>
    <lineage>
        <taxon>Archaea</taxon>
        <taxon>Promethearchaeati</taxon>
        <taxon>Candidatus Heimdallarchaeota</taxon>
        <taxon>Candidatus Heimdallarchaeia (ex Rinke et al. 2021) (nom. nud.)</taxon>
        <taxon>Candidatus Heimdallarchaeales</taxon>
        <taxon>Candidatus Heimdallarchaeaceae</taxon>
        <taxon>Candidatus Heimdallarchaeum</taxon>
    </lineage>
</organism>
<dbReference type="SUPFAM" id="SSF55347">
    <property type="entry name" value="Glyceraldehyde-3-phosphate dehydrogenase-like, C-terminal domain"/>
    <property type="match status" value="1"/>
</dbReference>
<dbReference type="AlphaFoldDB" id="A0A9Y1BKP2"/>
<dbReference type="InterPro" id="IPR036291">
    <property type="entry name" value="NAD(P)-bd_dom_sf"/>
</dbReference>
<accession>A0A9Y1BKP2</accession>
<dbReference type="Proteomes" id="UP001201020">
    <property type="component" value="Chromosome"/>
</dbReference>
<dbReference type="EMBL" id="CP084166">
    <property type="protein sequence ID" value="UJG40665.1"/>
    <property type="molecule type" value="Genomic_DNA"/>
</dbReference>
<proteinExistence type="inferred from homology"/>
<dbReference type="InterPro" id="IPR013021">
    <property type="entry name" value="Myo-inos-1-P_Synthase_GAPDH"/>
</dbReference>
<name>A0A9Y1BKP2_9ARCH</name>
<evidence type="ECO:0000256" key="1">
    <source>
        <dbReference type="ARBA" id="ARBA00010813"/>
    </source>
</evidence>
<sequence length="360" mass="39819">MTEKVRIAIAGLGNCASALIQGLEYYKNAKEDDFVPGIMHVKFGPYHIRDVEVVAAFEVNKMKIGKDISEAIWQPPNVCNKFADVPHKGVTVLPGPISDGVAPHMRESFYCYDENEIKPVDVAKVLKETKTDVLINFLPVGSEEATKIYAQAALDANVAFANGIPAFIASNEEWAAKFAEKGVPVAGDDIKSQLGATILHRMLVRLAHERGIKIDETFQLNVGGNTDFENMKKEYRLQTKRVSKTEAVTSMIPYEVPTRIGPSDYVPFLEDEKVCYLWLKGKNFGEQPITVQLKLSVQDSPNSAGVMIDVVRALKIAKDRGIGGKLESVSSYFFKHPPKQIPDPIAHDLVEKFIKGEVSN</sequence>
<dbReference type="PIRSF" id="PIRSF015578">
    <property type="entry name" value="Myoinos-ppht_syn"/>
    <property type="match status" value="1"/>
</dbReference>
<dbReference type="InterPro" id="IPR002587">
    <property type="entry name" value="Myo-inos-1-P_Synthase"/>
</dbReference>
<comment type="similarity">
    <text evidence="1">Belongs to the myo-inositol 1-phosphate synthase family.</text>
</comment>
<protein>
    <submittedName>
        <fullName evidence="3">Inositol-3-phosphate synthase</fullName>
    </submittedName>
</protein>
<dbReference type="PANTHER" id="PTHR43125">
    <property type="entry name" value="INOSITOL-3-PHOSPHATE SYNTHASE"/>
    <property type="match status" value="1"/>
</dbReference>
<reference evidence="3" key="1">
    <citation type="journal article" date="2022" name="Nat. Microbiol.">
        <title>Unique mobile elements and scalable gene flow at the prokaryote-eukaryote boundary revealed by circularized Asgard archaea genomes.</title>
        <authorList>
            <person name="Wu F."/>
            <person name="Speth D.R."/>
            <person name="Philosof A."/>
            <person name="Cremiere A."/>
            <person name="Narayanan A."/>
            <person name="Barco R.A."/>
            <person name="Connon S.A."/>
            <person name="Amend J.P."/>
            <person name="Antoshechkin I.A."/>
            <person name="Orphan V.J."/>
        </authorList>
    </citation>
    <scope>NUCLEOTIDE SEQUENCE</scope>
    <source>
        <strain evidence="3">PM71</strain>
    </source>
</reference>